<dbReference type="GO" id="GO:0009085">
    <property type="term" value="P:lysine biosynthetic process"/>
    <property type="evidence" value="ECO:0007669"/>
    <property type="project" value="UniProtKB-KW"/>
</dbReference>
<dbReference type="PANTHER" id="PTHR43808">
    <property type="entry name" value="ACETYLORNITHINE DEACETYLASE"/>
    <property type="match status" value="1"/>
</dbReference>
<feature type="domain" description="Peptidase M20 dimerisation" evidence="11">
    <location>
        <begin position="69"/>
        <end position="175"/>
    </location>
</feature>
<keyword evidence="5" id="KW-0479">Metal-binding</keyword>
<dbReference type="InterPro" id="IPR002933">
    <property type="entry name" value="Peptidase_M20"/>
</dbReference>
<keyword evidence="7" id="KW-0862">Zinc</keyword>
<comment type="similarity">
    <text evidence="3">Belongs to the peptidase M20A family.</text>
</comment>
<dbReference type="Gene3D" id="3.40.630.10">
    <property type="entry name" value="Zn peptidases"/>
    <property type="match status" value="1"/>
</dbReference>
<evidence type="ECO:0000256" key="4">
    <source>
        <dbReference type="ARBA" id="ARBA00022605"/>
    </source>
</evidence>
<dbReference type="GO" id="GO:0046872">
    <property type="term" value="F:metal ion binding"/>
    <property type="evidence" value="ECO:0007669"/>
    <property type="project" value="UniProtKB-KW"/>
</dbReference>
<evidence type="ECO:0000256" key="3">
    <source>
        <dbReference type="ARBA" id="ARBA00006247"/>
    </source>
</evidence>
<dbReference type="PANTHER" id="PTHR43808:SF8">
    <property type="entry name" value="PEPTIDASE M20 DIMERISATION DOMAIN-CONTAINING PROTEIN"/>
    <property type="match status" value="1"/>
</dbReference>
<dbReference type="Proteomes" id="UP000029381">
    <property type="component" value="Unassembled WGS sequence"/>
</dbReference>
<proteinExistence type="inferred from homology"/>
<keyword evidence="9" id="KW-0457">Lysine biosynthesis</keyword>
<dbReference type="CDD" id="cd08659">
    <property type="entry name" value="M20_ArgE_DapE-like"/>
    <property type="match status" value="1"/>
</dbReference>
<dbReference type="SUPFAM" id="SSF55031">
    <property type="entry name" value="Bacterial exopeptidase dimerisation domain"/>
    <property type="match status" value="1"/>
</dbReference>
<dbReference type="InterPro" id="IPR010182">
    <property type="entry name" value="ArgE/DapE"/>
</dbReference>
<evidence type="ECO:0000256" key="7">
    <source>
        <dbReference type="ARBA" id="ARBA00022833"/>
    </source>
</evidence>
<evidence type="ECO:0000256" key="5">
    <source>
        <dbReference type="ARBA" id="ARBA00022723"/>
    </source>
</evidence>
<dbReference type="NCBIfam" id="TIGR01910">
    <property type="entry name" value="DapE-ArgE"/>
    <property type="match status" value="1"/>
</dbReference>
<evidence type="ECO:0000256" key="10">
    <source>
        <dbReference type="ARBA" id="ARBA00023285"/>
    </source>
</evidence>
<keyword evidence="8" id="KW-0220">Diaminopimelate biosynthesis</keyword>
<evidence type="ECO:0000313" key="13">
    <source>
        <dbReference type="Proteomes" id="UP000029381"/>
    </source>
</evidence>
<sequence>MKSGLAALVIAMIEIKENNLLKQGTIRLMATTGEEVGEAGSQKFFEDGYSKDIDALVIAEPSEDTIVNTHKGSMNFKITSTGQSAHSSMPHLGHNAINQLMGYLTKANKIFNEDRRENTTLGKLVMSPTIFNGGNQVNSVPEYAQAELNVRTIPEFDNEEVKAIFNELANKYNSERHEIDVDIMMSLNSVFTDSDTLITKLAQSLGNKYFGSQPEIKSSPGVTDASNLLVDKPNNFNFIFYGLGLTSMAHQTNEYVKKDVYVKFADLYKDLFIDLSEKL</sequence>
<keyword evidence="6 12" id="KW-0378">Hydrolase</keyword>
<dbReference type="InterPro" id="IPR036264">
    <property type="entry name" value="Bact_exopeptidase_dim_dom"/>
</dbReference>
<dbReference type="PATRIC" id="fig|1302648.3.peg.110"/>
<evidence type="ECO:0000256" key="9">
    <source>
        <dbReference type="ARBA" id="ARBA00023154"/>
    </source>
</evidence>
<evidence type="ECO:0000256" key="8">
    <source>
        <dbReference type="ARBA" id="ARBA00022915"/>
    </source>
</evidence>
<dbReference type="InterPro" id="IPR011650">
    <property type="entry name" value="Peptidase_M20_dimer"/>
</dbReference>
<evidence type="ECO:0000256" key="1">
    <source>
        <dbReference type="ARBA" id="ARBA00001941"/>
    </source>
</evidence>
<keyword evidence="4" id="KW-0028">Amino-acid biosynthesis</keyword>
<dbReference type="EC" id="3.5.1.16" evidence="12"/>
<comment type="cofactor">
    <cofactor evidence="2">
        <name>Zn(2+)</name>
        <dbReference type="ChEBI" id="CHEBI:29105"/>
    </cofactor>
</comment>
<dbReference type="GO" id="GO:0019877">
    <property type="term" value="P:diaminopimelate biosynthetic process"/>
    <property type="evidence" value="ECO:0007669"/>
    <property type="project" value="UniProtKB-KW"/>
</dbReference>
<protein>
    <submittedName>
        <fullName evidence="12">Acetylornithine deacetylase</fullName>
        <ecNumber evidence="12">3.-.-.-</ecNumber>
        <ecNumber evidence="12">3.5.1.16</ecNumber>
    </submittedName>
</protein>
<dbReference type="Gene3D" id="3.30.70.360">
    <property type="match status" value="1"/>
</dbReference>
<dbReference type="AlphaFoldDB" id="A0A091C5H3"/>
<dbReference type="RefSeq" id="WP_014123532.1">
    <property type="nucleotide sequence ID" value="NZ_JPVT01000012.1"/>
</dbReference>
<dbReference type="Pfam" id="PF01546">
    <property type="entry name" value="Peptidase_M20"/>
    <property type="match status" value="1"/>
</dbReference>
<evidence type="ECO:0000256" key="6">
    <source>
        <dbReference type="ARBA" id="ARBA00022801"/>
    </source>
</evidence>
<keyword evidence="10" id="KW-0170">Cobalt</keyword>
<reference evidence="12 13" key="1">
    <citation type="submission" date="2014-08" db="EMBL/GenBank/DDBJ databases">
        <title>Genome sequence of Tetragenococcus muriaticus.</title>
        <authorList>
            <person name="Chuea-nongthon C."/>
            <person name="Rodtong S."/>
            <person name="Yongsawatdigul J."/>
            <person name="Steele J.L."/>
            <person name="Liu X.-y."/>
            <person name="Speers J."/>
            <person name="Glasner J.D."/>
            <person name="Neeno-Eckwall E.C."/>
        </authorList>
    </citation>
    <scope>NUCLEOTIDE SEQUENCE [LARGE SCALE GENOMIC DNA]</scope>
    <source>
        <strain evidence="12 13">3MR10-3</strain>
    </source>
</reference>
<dbReference type="GO" id="GO:0008777">
    <property type="term" value="F:acetylornithine deacetylase activity"/>
    <property type="evidence" value="ECO:0007669"/>
    <property type="project" value="UniProtKB-EC"/>
</dbReference>
<comment type="cofactor">
    <cofactor evidence="1">
        <name>Co(2+)</name>
        <dbReference type="ChEBI" id="CHEBI:48828"/>
    </cofactor>
</comment>
<accession>A0A091C5H3</accession>
<dbReference type="InterPro" id="IPR050072">
    <property type="entry name" value="Peptidase_M20A"/>
</dbReference>
<gene>
    <name evidence="12" type="ORF">TMU3MR103_0122</name>
</gene>
<evidence type="ECO:0000313" key="12">
    <source>
        <dbReference type="EMBL" id="KFN93101.1"/>
    </source>
</evidence>
<dbReference type="EMBL" id="JPVT01000012">
    <property type="protein sequence ID" value="KFN93101.1"/>
    <property type="molecule type" value="Genomic_DNA"/>
</dbReference>
<dbReference type="Pfam" id="PF07687">
    <property type="entry name" value="M20_dimer"/>
    <property type="match status" value="1"/>
</dbReference>
<dbReference type="SUPFAM" id="SSF53187">
    <property type="entry name" value="Zn-dependent exopeptidases"/>
    <property type="match status" value="1"/>
</dbReference>
<comment type="caution">
    <text evidence="12">The sequence shown here is derived from an EMBL/GenBank/DDBJ whole genome shotgun (WGS) entry which is preliminary data.</text>
</comment>
<evidence type="ECO:0000256" key="2">
    <source>
        <dbReference type="ARBA" id="ARBA00001947"/>
    </source>
</evidence>
<name>A0A091C5H3_9ENTE</name>
<dbReference type="NCBIfam" id="NF006365">
    <property type="entry name" value="PRK08588.1"/>
    <property type="match status" value="1"/>
</dbReference>
<keyword evidence="13" id="KW-1185">Reference proteome</keyword>
<organism evidence="12 13">
    <name type="scientific">Tetragenococcus muriaticus 3MR10-3</name>
    <dbReference type="NCBI Taxonomy" id="1302648"/>
    <lineage>
        <taxon>Bacteria</taxon>
        <taxon>Bacillati</taxon>
        <taxon>Bacillota</taxon>
        <taxon>Bacilli</taxon>
        <taxon>Lactobacillales</taxon>
        <taxon>Enterococcaceae</taxon>
        <taxon>Tetragenococcus</taxon>
    </lineage>
</organism>
<dbReference type="EC" id="3.-.-.-" evidence="12"/>
<evidence type="ECO:0000259" key="11">
    <source>
        <dbReference type="Pfam" id="PF07687"/>
    </source>
</evidence>